<dbReference type="EMBL" id="JBHUFV010000003">
    <property type="protein sequence ID" value="MFD1930487.1"/>
    <property type="molecule type" value="Genomic_DNA"/>
</dbReference>
<protein>
    <submittedName>
        <fullName evidence="1">NRDE family protein</fullName>
    </submittedName>
</protein>
<dbReference type="PANTHER" id="PTHR17985">
    <property type="entry name" value="SER/THR-RICH PROTEIN T10 IN DGCR REGION"/>
    <property type="match status" value="1"/>
</dbReference>
<keyword evidence="2" id="KW-1185">Reference proteome</keyword>
<name>A0ABW4SLQ5_9ACTN</name>
<comment type="caution">
    <text evidence="1">The sequence shown here is derived from an EMBL/GenBank/DDBJ whole genome shotgun (WGS) entry which is preliminary data.</text>
</comment>
<dbReference type="Proteomes" id="UP001597368">
    <property type="component" value="Unassembled WGS sequence"/>
</dbReference>
<evidence type="ECO:0000313" key="1">
    <source>
        <dbReference type="EMBL" id="MFD1930487.1"/>
    </source>
</evidence>
<gene>
    <name evidence="1" type="ORF">ACFSKW_03245</name>
</gene>
<dbReference type="Pfam" id="PF05742">
    <property type="entry name" value="TANGO2"/>
    <property type="match status" value="1"/>
</dbReference>
<dbReference type="RefSeq" id="WP_379568906.1">
    <property type="nucleotide sequence ID" value="NZ_JBHUFV010000003.1"/>
</dbReference>
<reference evidence="2" key="1">
    <citation type="journal article" date="2019" name="Int. J. Syst. Evol. Microbiol.">
        <title>The Global Catalogue of Microorganisms (GCM) 10K type strain sequencing project: providing services to taxonomists for standard genome sequencing and annotation.</title>
        <authorList>
            <consortium name="The Broad Institute Genomics Platform"/>
            <consortium name="The Broad Institute Genome Sequencing Center for Infectious Disease"/>
            <person name="Wu L."/>
            <person name="Ma J."/>
        </authorList>
    </citation>
    <scope>NUCLEOTIDE SEQUENCE [LARGE SCALE GENOMIC DNA]</scope>
    <source>
        <strain evidence="2">ICMP 6774ER</strain>
    </source>
</reference>
<proteinExistence type="predicted"/>
<sequence>MCTVIVRTGEPLTLLGVRDEFADRPWEGPGEHWPEYPGVVGGRDLKAGGTWLAALPSRDRVAALLNGRGLPADERTKISRGELPLRAVVAGGMPEVDLPRYDPFHLVLAGRSGARMWSWDGERLTAAGLPAGTSVIVNSGRDDDPKAVELRPLFAAAADWHDLVEAATVRHELPDGRVYASLSATLVTVGGGGLGYEFSDLSRWNAVRLPRVDRGVSRDG</sequence>
<evidence type="ECO:0000313" key="2">
    <source>
        <dbReference type="Proteomes" id="UP001597368"/>
    </source>
</evidence>
<accession>A0ABW4SLQ5</accession>
<dbReference type="InterPro" id="IPR008551">
    <property type="entry name" value="TANGO2"/>
</dbReference>
<dbReference type="PANTHER" id="PTHR17985:SF8">
    <property type="entry name" value="TRANSPORT AND GOLGI ORGANIZATION PROTEIN 2 HOMOLOG"/>
    <property type="match status" value="1"/>
</dbReference>
<organism evidence="1 2">
    <name type="scientific">Nonomuraea mangrovi</name>
    <dbReference type="NCBI Taxonomy" id="2316207"/>
    <lineage>
        <taxon>Bacteria</taxon>
        <taxon>Bacillati</taxon>
        <taxon>Actinomycetota</taxon>
        <taxon>Actinomycetes</taxon>
        <taxon>Streptosporangiales</taxon>
        <taxon>Streptosporangiaceae</taxon>
        <taxon>Nonomuraea</taxon>
    </lineage>
</organism>